<reference evidence="4" key="2">
    <citation type="submission" date="2025-08" db="UniProtKB">
        <authorList>
            <consortium name="Ensembl"/>
        </authorList>
    </citation>
    <scope>IDENTIFICATION</scope>
</reference>
<dbReference type="InterPro" id="IPR043651">
    <property type="entry name" value="KNL1_MELT_rpt"/>
</dbReference>
<organism evidence="4 5">
    <name type="scientific">Pygocentrus nattereri</name>
    <name type="common">Red-bellied piranha</name>
    <dbReference type="NCBI Taxonomy" id="42514"/>
    <lineage>
        <taxon>Eukaryota</taxon>
        <taxon>Metazoa</taxon>
        <taxon>Chordata</taxon>
        <taxon>Craniata</taxon>
        <taxon>Vertebrata</taxon>
        <taxon>Euteleostomi</taxon>
        <taxon>Actinopterygii</taxon>
        <taxon>Neopterygii</taxon>
        <taxon>Teleostei</taxon>
        <taxon>Ostariophysi</taxon>
        <taxon>Characiformes</taxon>
        <taxon>Characoidei</taxon>
        <taxon>Pygocentrus</taxon>
    </lineage>
</organism>
<accession>A0A3B4D7E9</accession>
<dbReference type="OrthoDB" id="6132334at2759"/>
<reference evidence="4" key="3">
    <citation type="submission" date="2025-09" db="UniProtKB">
        <authorList>
            <consortium name="Ensembl"/>
        </authorList>
    </citation>
    <scope>IDENTIFICATION</scope>
</reference>
<reference evidence="4 5" key="1">
    <citation type="submission" date="2020-10" db="EMBL/GenBank/DDBJ databases">
        <title>Pygocentrus nattereri (red-bellied piranha) genome, fPygNat1, primary haplotype.</title>
        <authorList>
            <person name="Myers G."/>
            <person name="Meyer A."/>
            <person name="Karagic N."/>
            <person name="Pippel M."/>
            <person name="Winkler S."/>
            <person name="Tracey A."/>
            <person name="Wood J."/>
            <person name="Formenti G."/>
            <person name="Howe K."/>
            <person name="Fedrigo O."/>
            <person name="Jarvis E.D."/>
        </authorList>
    </citation>
    <scope>NUCLEOTIDE SEQUENCE [LARGE SCALE GENOMIC DNA]</scope>
</reference>
<keyword evidence="5" id="KW-1185">Reference proteome</keyword>
<dbReference type="OMA" id="GMDMTQC"/>
<evidence type="ECO:0000256" key="2">
    <source>
        <dbReference type="SAM" id="MobiDB-lite"/>
    </source>
</evidence>
<dbReference type="CDD" id="cd21853">
    <property type="entry name" value="KNL1_NTD"/>
    <property type="match status" value="1"/>
</dbReference>
<keyword evidence="1" id="KW-0175">Coiled coil</keyword>
<evidence type="ECO:0000313" key="4">
    <source>
        <dbReference type="Ensembl" id="ENSPNAP00000019363.1"/>
    </source>
</evidence>
<dbReference type="RefSeq" id="XP_017573219.1">
    <property type="nucleotide sequence ID" value="XM_017717730.1"/>
</dbReference>
<dbReference type="GeneTree" id="ENSGT00410000025918"/>
<dbReference type="GO" id="GO:0005634">
    <property type="term" value="C:nucleus"/>
    <property type="evidence" value="ECO:0007669"/>
    <property type="project" value="TreeGrafter"/>
</dbReference>
<proteinExistence type="predicted"/>
<dbReference type="Pfam" id="PF18210">
    <property type="entry name" value="Knl1_RWD_C"/>
    <property type="match status" value="1"/>
</dbReference>
<dbReference type="Pfam" id="PF19221">
    <property type="entry name" value="MELT"/>
    <property type="match status" value="5"/>
</dbReference>
<dbReference type="GeneID" id="108439358"/>
<dbReference type="STRING" id="42514.ENSPNAP00000019363"/>
<evidence type="ECO:0000313" key="5">
    <source>
        <dbReference type="Proteomes" id="UP001501920"/>
    </source>
</evidence>
<name>A0A3B4D7E9_PYGNA</name>
<protein>
    <recommendedName>
        <fullName evidence="3">Knl1 C-terminal RWD domain-containing protein</fullName>
    </recommendedName>
</protein>
<dbReference type="CDD" id="cd22817">
    <property type="entry name" value="DRWD-N_Knl1"/>
    <property type="match status" value="1"/>
</dbReference>
<dbReference type="InterPro" id="IPR037388">
    <property type="entry name" value="Blinkin"/>
</dbReference>
<dbReference type="GO" id="GO:0008608">
    <property type="term" value="P:attachment of spindle microtubules to kinetochore"/>
    <property type="evidence" value="ECO:0007669"/>
    <property type="project" value="InterPro"/>
</dbReference>
<feature type="region of interest" description="Disordered" evidence="2">
    <location>
        <begin position="483"/>
        <end position="515"/>
    </location>
</feature>
<dbReference type="PANTHER" id="PTHR16520">
    <property type="entry name" value="KINETOCHORE SCAFFOLD 1"/>
    <property type="match status" value="1"/>
</dbReference>
<gene>
    <name evidence="4" type="primary">KNL1</name>
</gene>
<dbReference type="CTD" id="57082"/>
<dbReference type="PANTHER" id="PTHR16520:SF3">
    <property type="entry name" value="KINETOCHORE SCAFFOLD 1"/>
    <property type="match status" value="1"/>
</dbReference>
<evidence type="ECO:0000256" key="1">
    <source>
        <dbReference type="SAM" id="Coils"/>
    </source>
</evidence>
<dbReference type="GO" id="GO:0051301">
    <property type="term" value="P:cell division"/>
    <property type="evidence" value="ECO:0007669"/>
    <property type="project" value="InterPro"/>
</dbReference>
<feature type="domain" description="Knl1 C-terminal RWD" evidence="3">
    <location>
        <begin position="1363"/>
        <end position="1525"/>
    </location>
</feature>
<dbReference type="GO" id="GO:0034501">
    <property type="term" value="P:protein localization to kinetochore"/>
    <property type="evidence" value="ECO:0007669"/>
    <property type="project" value="InterPro"/>
</dbReference>
<feature type="coiled-coil region" evidence="1">
    <location>
        <begin position="1321"/>
        <end position="1383"/>
    </location>
</feature>
<dbReference type="Ensembl" id="ENSPNAT00000029128.2">
    <property type="protein sequence ID" value="ENSPNAP00000019363.1"/>
    <property type="gene ID" value="ENSPNAG00000025917.2"/>
</dbReference>
<sequence length="1623" mass="180807">MEHTEPLKFGHDPDGLSKRRISSILKAPRTCMKTIGGDQDEHQEESRPTEKRRNSRRVSFATTNDVHVFSKDIKTESPVLAPIQTLTAVGVSDVQDKKMLLHFDSSENQPIAGMDTMLSKPFHISQLNKENFFPNPVLPDECEDKTMLLGEDTGYMDMTHSHTITIDKEVGIDTEFSFNKLENVTGLQNLKNPNGMPSKSTGHVIKYAVHSEFSDFLASISKPGGQNTATSSLKKNLDLFGLEDTTRAEMDKENVLPICFTKQAAHCPDSPEPAHCPVNPEPKGLRSSTSSFLEQDHMDMTKCHTVIIDRRELAQHDLHSVHGNPRSTSLITQSFSNDLDDMEITRSQTATINLKTMENVNYSIPLNVDHRSNFVSDDISEMVMTQVFDGFLQEPEQEVKGKALAAFPKALKVSSINPSENRHVSDHSTVHSFQNNLSFATMAGSDDMEITQSQTVVLETKCTGEPFDESRKVPSLAAAEDSHRVEMASKPRGHTTLGGLVPTKRRESRRKVASAEDTIFPNEQSAFMELTCKTNTSAMVMSPSPDDMELTGCNYVAIDSENILAASEVMSRKASFMLPHSVSAKNINIDCVPNYLSVPHMADDMEMTQCQTVVLESKCVAHKPFGKSRKRLSLMPTSCDISSNISSKKDMKMAHELSGHTALNKYSSPELDMEIHEASACGIPAIQDDMELTGCRTITFDTEDTPLAGASNIMAQYAPCMLSPRLPVLDEVQMEMTEIVSEKPENLSSSTNCKSPVAAMDVDAENLADSHQNPCLADMDLVKAGLIYGNSCEVICLSNGKESSSLPLIVGNIESSEKDGEMKITEAFIKPFEQQCNVDFKQGNVTKGNAEKVSGTTDQTTIKGHHALPVNKKTMQSVISEGFATESELVKKDKSNPAKSRRKSLADLQEKLQNIAQSINEPNGFPIGSYTAPITNFSEIFTVDEHSERPSSSEPLNETPTLKNNIISVNTESTAPFNLKSFLTARLSLGGVTPKLPLRTKSASPNQTEPISTNSFQSLHLEIQQDDNMQNSNDVVSMINNEVLPEDLSDTLVSYLSNKRNEQDSIAMAPVTEVVTEDDLNISQFEKMPCVIADVSDGKKEASEKLGGNSSAAPGLQNASSLLTKIIDDACSTSCSTNIKCEGMSESTLRNSQFDSQIDGTMDNEFDFNKTLEDGSITVNEFLSHFAANTVIHRSRPSALPDNFRITQTHSVEDLLREKYIYRPKQKVYETDCQKLSEMAEGFKNQMAEQHKPLRDINGTLLQDICAFSDVQLQRFGSKLKERRVYFRKKSKELLHEMKKVLYFELFKTTQDSKQSLVTKITETEEMLKDLDGCVNDLESELAAVNSVLIGDQQNLIRAEPALKAKQQDLEALNAEVTEAEKQICNQIHQRVALVDTWKKLQDEARELESRITTLYSLNEWRFHDRDENRVVFTFLHNTVYLEVKLKKATEKEWMHDCAEQVVDISFKFLLNGESSEPHAGMIHKLLAEYVQAQSKWMQKYPTSLHIPALLHNVSMVVSRLRLLGEEIHQLKKWGGLRLGVLHITCVDTLVEILFSSVKAFAKFELSLAVSPDYPFSPLQIQKFQNHIGHTRDDQIKVILSSVTPAKNYLTKVIKRIHAHLMG</sequence>
<dbReference type="InterPro" id="IPR040850">
    <property type="entry name" value="Knl1_RWD_C"/>
</dbReference>
<evidence type="ECO:0000259" key="3">
    <source>
        <dbReference type="Pfam" id="PF18210"/>
    </source>
</evidence>
<feature type="region of interest" description="Disordered" evidence="2">
    <location>
        <begin position="32"/>
        <end position="57"/>
    </location>
</feature>
<dbReference type="Proteomes" id="UP001501920">
    <property type="component" value="Chromosome 12"/>
</dbReference>